<keyword evidence="1" id="KW-0472">Membrane</keyword>
<evidence type="ECO:0000256" key="1">
    <source>
        <dbReference type="SAM" id="Phobius"/>
    </source>
</evidence>
<sequence>MLFSSHVVHCIPMNLLPHHCLRSLINSLFPVFTLCNARSVNASRLSATALASACFVVFYIIITRSSHVSPPITNVFVLQTYPVHVGSTRSPTQ</sequence>
<accession>A0A9P6E269</accession>
<feature type="transmembrane region" description="Helical" evidence="1">
    <location>
        <begin position="42"/>
        <end position="62"/>
    </location>
</feature>
<keyword evidence="1" id="KW-0812">Transmembrane</keyword>
<dbReference type="Proteomes" id="UP000886523">
    <property type="component" value="Unassembled WGS sequence"/>
</dbReference>
<proteinExistence type="predicted"/>
<name>A0A9P6E269_9AGAM</name>
<dbReference type="EMBL" id="MU128911">
    <property type="protein sequence ID" value="KAF9520508.1"/>
    <property type="molecule type" value="Genomic_DNA"/>
</dbReference>
<organism evidence="2 3">
    <name type="scientific">Hydnum rufescens UP504</name>
    <dbReference type="NCBI Taxonomy" id="1448309"/>
    <lineage>
        <taxon>Eukaryota</taxon>
        <taxon>Fungi</taxon>
        <taxon>Dikarya</taxon>
        <taxon>Basidiomycota</taxon>
        <taxon>Agaricomycotina</taxon>
        <taxon>Agaricomycetes</taxon>
        <taxon>Cantharellales</taxon>
        <taxon>Hydnaceae</taxon>
        <taxon>Hydnum</taxon>
    </lineage>
</organism>
<evidence type="ECO:0000313" key="2">
    <source>
        <dbReference type="EMBL" id="KAF9520508.1"/>
    </source>
</evidence>
<dbReference type="AlphaFoldDB" id="A0A9P6E269"/>
<reference evidence="2" key="1">
    <citation type="journal article" date="2020" name="Nat. Commun.">
        <title>Large-scale genome sequencing of mycorrhizal fungi provides insights into the early evolution of symbiotic traits.</title>
        <authorList>
            <person name="Miyauchi S."/>
            <person name="Kiss E."/>
            <person name="Kuo A."/>
            <person name="Drula E."/>
            <person name="Kohler A."/>
            <person name="Sanchez-Garcia M."/>
            <person name="Morin E."/>
            <person name="Andreopoulos B."/>
            <person name="Barry K.W."/>
            <person name="Bonito G."/>
            <person name="Buee M."/>
            <person name="Carver A."/>
            <person name="Chen C."/>
            <person name="Cichocki N."/>
            <person name="Clum A."/>
            <person name="Culley D."/>
            <person name="Crous P.W."/>
            <person name="Fauchery L."/>
            <person name="Girlanda M."/>
            <person name="Hayes R.D."/>
            <person name="Keri Z."/>
            <person name="LaButti K."/>
            <person name="Lipzen A."/>
            <person name="Lombard V."/>
            <person name="Magnuson J."/>
            <person name="Maillard F."/>
            <person name="Murat C."/>
            <person name="Nolan M."/>
            <person name="Ohm R.A."/>
            <person name="Pangilinan J."/>
            <person name="Pereira M.F."/>
            <person name="Perotto S."/>
            <person name="Peter M."/>
            <person name="Pfister S."/>
            <person name="Riley R."/>
            <person name="Sitrit Y."/>
            <person name="Stielow J.B."/>
            <person name="Szollosi G."/>
            <person name="Zifcakova L."/>
            <person name="Stursova M."/>
            <person name="Spatafora J.W."/>
            <person name="Tedersoo L."/>
            <person name="Vaario L.M."/>
            <person name="Yamada A."/>
            <person name="Yan M."/>
            <person name="Wang P."/>
            <person name="Xu J."/>
            <person name="Bruns T."/>
            <person name="Baldrian P."/>
            <person name="Vilgalys R."/>
            <person name="Dunand C."/>
            <person name="Henrissat B."/>
            <person name="Grigoriev I.V."/>
            <person name="Hibbett D."/>
            <person name="Nagy L.G."/>
            <person name="Martin F.M."/>
        </authorList>
    </citation>
    <scope>NUCLEOTIDE SEQUENCE</scope>
    <source>
        <strain evidence="2">UP504</strain>
    </source>
</reference>
<evidence type="ECO:0000313" key="3">
    <source>
        <dbReference type="Proteomes" id="UP000886523"/>
    </source>
</evidence>
<gene>
    <name evidence="2" type="ORF">BS47DRAFT_637640</name>
</gene>
<keyword evidence="1" id="KW-1133">Transmembrane helix</keyword>
<protein>
    <submittedName>
        <fullName evidence="2">Uncharacterized protein</fullName>
    </submittedName>
</protein>
<comment type="caution">
    <text evidence="2">The sequence shown here is derived from an EMBL/GenBank/DDBJ whole genome shotgun (WGS) entry which is preliminary data.</text>
</comment>
<keyword evidence="3" id="KW-1185">Reference proteome</keyword>